<accession>A0ABZ1D281</accession>
<reference evidence="2 3" key="1">
    <citation type="submission" date="2024-01" db="EMBL/GenBank/DDBJ databases">
        <title>Comparative genomics of Cryptococcus and Kwoniella reveals pathogenesis evolution and contrasting modes of karyotype evolution via chromosome fusion or intercentromeric recombination.</title>
        <authorList>
            <person name="Coelho M.A."/>
            <person name="David-Palma M."/>
            <person name="Shea T."/>
            <person name="Bowers K."/>
            <person name="McGinley-Smith S."/>
            <person name="Mohammad A.W."/>
            <person name="Gnirke A."/>
            <person name="Yurkov A.M."/>
            <person name="Nowrousian M."/>
            <person name="Sun S."/>
            <person name="Cuomo C.A."/>
            <person name="Heitman J."/>
        </authorList>
    </citation>
    <scope>NUCLEOTIDE SEQUENCE [LARGE SCALE GENOMIC DNA]</scope>
    <source>
        <strain evidence="2">CBS 11374</strain>
    </source>
</reference>
<keyword evidence="3" id="KW-1185">Reference proteome</keyword>
<feature type="region of interest" description="Disordered" evidence="1">
    <location>
        <begin position="1"/>
        <end position="204"/>
    </location>
</feature>
<dbReference type="EMBL" id="CP141885">
    <property type="protein sequence ID" value="WRT67459.1"/>
    <property type="molecule type" value="Genomic_DNA"/>
</dbReference>
<proteinExistence type="predicted"/>
<feature type="compositionally biased region" description="Polar residues" evidence="1">
    <location>
        <begin position="63"/>
        <end position="75"/>
    </location>
</feature>
<protein>
    <submittedName>
        <fullName evidence="2">Uncharacterized protein</fullName>
    </submittedName>
</protein>
<gene>
    <name evidence="2" type="ORF">IL334_004431</name>
</gene>
<dbReference type="GeneID" id="87956562"/>
<organism evidence="2 3">
    <name type="scientific">Kwoniella shivajii</name>
    <dbReference type="NCBI Taxonomy" id="564305"/>
    <lineage>
        <taxon>Eukaryota</taxon>
        <taxon>Fungi</taxon>
        <taxon>Dikarya</taxon>
        <taxon>Basidiomycota</taxon>
        <taxon>Agaricomycotina</taxon>
        <taxon>Tremellomycetes</taxon>
        <taxon>Tremellales</taxon>
        <taxon>Cryptococcaceae</taxon>
        <taxon>Kwoniella</taxon>
    </lineage>
</organism>
<feature type="region of interest" description="Disordered" evidence="1">
    <location>
        <begin position="231"/>
        <end position="251"/>
    </location>
</feature>
<dbReference type="RefSeq" id="XP_062792199.1">
    <property type="nucleotide sequence ID" value="XM_062936148.1"/>
</dbReference>
<evidence type="ECO:0000313" key="2">
    <source>
        <dbReference type="EMBL" id="WRT67459.1"/>
    </source>
</evidence>
<name>A0ABZ1D281_9TREE</name>
<dbReference type="Proteomes" id="UP001329825">
    <property type="component" value="Chromosome 5"/>
</dbReference>
<feature type="compositionally biased region" description="Low complexity" evidence="1">
    <location>
        <begin position="184"/>
        <end position="201"/>
    </location>
</feature>
<sequence length="384" mass="41041">MSERTSSFSSTTSCPSITAPSASDSTLSPSVRSLSPISPLPNVPTFCLTPYPEQSEFPFPISEPTSDSPLSSPTGNHDRKNDYKTAIIEDVDRRKDVPMATILDTASPPSLPSSSVSKDNNQLMTTAKPPVPKRRVTSPSFLIPPTLKMSSLTSPLNSPTKIPLSPGGRSKAPLFAGRPRVGRSATISTSIESSSSSSSSSCGAHPAAIVSTAAIGHGIGIDLQGQGVRILNGEKGSTHPDNDGVRRKPVPVPLNLESTYTRKTSFPSSRVNPRSIRALTRGTSLSTSFSNLTTQPESENGIHVPFSRSETPTPDSVFSPTTFHNNKGEIDDIHSGKTVKPLTAKRVGNNDIIQSQSHRWYTELDLEEPRLGNEQSPGWGEFNV</sequence>
<feature type="compositionally biased region" description="Polar residues" evidence="1">
    <location>
        <begin position="19"/>
        <end position="36"/>
    </location>
</feature>
<feature type="compositionally biased region" description="Basic and acidic residues" evidence="1">
    <location>
        <begin position="236"/>
        <end position="246"/>
    </location>
</feature>
<evidence type="ECO:0000256" key="1">
    <source>
        <dbReference type="SAM" id="MobiDB-lite"/>
    </source>
</evidence>
<evidence type="ECO:0000313" key="3">
    <source>
        <dbReference type="Proteomes" id="UP001329825"/>
    </source>
</evidence>
<feature type="compositionally biased region" description="Polar residues" evidence="1">
    <location>
        <begin position="148"/>
        <end position="160"/>
    </location>
</feature>
<feature type="region of interest" description="Disordered" evidence="1">
    <location>
        <begin position="287"/>
        <end position="316"/>
    </location>
</feature>
<feature type="compositionally biased region" description="Low complexity" evidence="1">
    <location>
        <begin position="1"/>
        <end position="18"/>
    </location>
</feature>